<sequence length="124" mass="14322">MRSAPPPSCGNAVDAQHVLSTDHAHKEVVEIVLQRMPELDGMRTIGRRRRFTQKMEANVLHGELRASGTRGHITAAKGYWRRNDFAALDHGEELERTWRVFAVRIGKHRYDLRLPTPEVFRVER</sequence>
<proteinExistence type="predicted"/>
<gene>
    <name evidence="1" type="ordered locus">Adeh_3549</name>
</gene>
<dbReference type="AlphaFoldDB" id="Q2IFF5"/>
<protein>
    <submittedName>
        <fullName evidence="1">Uncharacterized protein</fullName>
    </submittedName>
</protein>
<accession>Q2IFF5</accession>
<dbReference type="Proteomes" id="UP000001935">
    <property type="component" value="Chromosome"/>
</dbReference>
<evidence type="ECO:0000313" key="2">
    <source>
        <dbReference type="Proteomes" id="UP000001935"/>
    </source>
</evidence>
<dbReference type="HOGENOM" id="CLU_1999117_0_0_7"/>
<evidence type="ECO:0000313" key="1">
    <source>
        <dbReference type="EMBL" id="ABC83315.1"/>
    </source>
</evidence>
<dbReference type="EMBL" id="CP000251">
    <property type="protein sequence ID" value="ABC83315.1"/>
    <property type="molecule type" value="Genomic_DNA"/>
</dbReference>
<dbReference type="KEGG" id="ade:Adeh_3549"/>
<organism evidence="1 2">
    <name type="scientific">Anaeromyxobacter dehalogenans (strain 2CP-C)</name>
    <dbReference type="NCBI Taxonomy" id="290397"/>
    <lineage>
        <taxon>Bacteria</taxon>
        <taxon>Pseudomonadati</taxon>
        <taxon>Myxococcota</taxon>
        <taxon>Myxococcia</taxon>
        <taxon>Myxococcales</taxon>
        <taxon>Cystobacterineae</taxon>
        <taxon>Anaeromyxobacteraceae</taxon>
        <taxon>Anaeromyxobacter</taxon>
    </lineage>
</organism>
<name>Q2IFF5_ANADE</name>
<reference evidence="1" key="1">
    <citation type="submission" date="2006-01" db="EMBL/GenBank/DDBJ databases">
        <title>Complete sequence of Anaeromyxobacter dehalogenans 2CP-C.</title>
        <authorList>
            <consortium name="US DOE Joint Genome Institute"/>
            <person name="Copeland A."/>
            <person name="Lucas S."/>
            <person name="Lapidus A."/>
            <person name="Barry K."/>
            <person name="Detter J.C."/>
            <person name="Glavina T."/>
            <person name="Hammon N."/>
            <person name="Israni S."/>
            <person name="Pitluck S."/>
            <person name="Brettin T."/>
            <person name="Bruce D."/>
            <person name="Han C."/>
            <person name="Tapia R."/>
            <person name="Gilna P."/>
            <person name="Kiss H."/>
            <person name="Schmutz J."/>
            <person name="Larimer F."/>
            <person name="Land M."/>
            <person name="Kyrpides N."/>
            <person name="Anderson I."/>
            <person name="Sanford R.A."/>
            <person name="Ritalahti K.M."/>
            <person name="Thomas H.S."/>
            <person name="Kirby J.R."/>
            <person name="Zhulin I.B."/>
            <person name="Loeffler F.E."/>
            <person name="Richardson P."/>
        </authorList>
    </citation>
    <scope>NUCLEOTIDE SEQUENCE</scope>
    <source>
        <strain evidence="1">2CP-C</strain>
    </source>
</reference>